<dbReference type="InterPro" id="IPR042099">
    <property type="entry name" value="ANL_N_sf"/>
</dbReference>
<gene>
    <name evidence="7" type="primary">fadD28</name>
    <name evidence="7" type="ORF">MTIM_15450</name>
</gene>
<dbReference type="RefSeq" id="WP_163707637.1">
    <property type="nucleotide sequence ID" value="NZ_BLLA01000001.1"/>
</dbReference>
<keyword evidence="3" id="KW-0276">Fatty acid metabolism</keyword>
<dbReference type="NCBIfam" id="NF004509">
    <property type="entry name" value="PRK05850.1"/>
    <property type="match status" value="1"/>
</dbReference>
<keyword evidence="4" id="KW-0443">Lipid metabolism</keyword>
<dbReference type="SUPFAM" id="SSF56801">
    <property type="entry name" value="Acetyl-CoA synthetase-like"/>
    <property type="match status" value="1"/>
</dbReference>
<organism evidence="7 8">
    <name type="scientific">Mycobacterium timonense</name>
    <dbReference type="NCBI Taxonomy" id="701043"/>
    <lineage>
        <taxon>Bacteria</taxon>
        <taxon>Bacillati</taxon>
        <taxon>Actinomycetota</taxon>
        <taxon>Actinomycetes</taxon>
        <taxon>Mycobacteriales</taxon>
        <taxon>Mycobacteriaceae</taxon>
        <taxon>Mycobacterium</taxon>
        <taxon>Mycobacterium avium complex (MAC)</taxon>
    </lineage>
</organism>
<accession>A0A7I9Z456</accession>
<dbReference type="GO" id="GO:0006633">
    <property type="term" value="P:fatty acid biosynthetic process"/>
    <property type="evidence" value="ECO:0007669"/>
    <property type="project" value="TreeGrafter"/>
</dbReference>
<name>A0A7I9Z456_9MYCO</name>
<dbReference type="Pfam" id="PF23024">
    <property type="entry name" value="AMP-dom_DIP2-like"/>
    <property type="match status" value="1"/>
</dbReference>
<dbReference type="GO" id="GO:0005886">
    <property type="term" value="C:plasma membrane"/>
    <property type="evidence" value="ECO:0007669"/>
    <property type="project" value="TreeGrafter"/>
</dbReference>
<feature type="domain" description="AMP-dependent synthetase/ligase" evidence="5">
    <location>
        <begin position="12"/>
        <end position="415"/>
    </location>
</feature>
<keyword evidence="8" id="KW-1185">Reference proteome</keyword>
<dbReference type="PANTHER" id="PTHR22754:SF32">
    <property type="entry name" value="DISCO-INTERACTING PROTEIN 2"/>
    <property type="match status" value="1"/>
</dbReference>
<evidence type="ECO:0000313" key="8">
    <source>
        <dbReference type="Proteomes" id="UP000465301"/>
    </source>
</evidence>
<dbReference type="GO" id="GO:0016874">
    <property type="term" value="F:ligase activity"/>
    <property type="evidence" value="ECO:0007669"/>
    <property type="project" value="UniProtKB-KW"/>
</dbReference>
<comment type="caution">
    <text evidence="7">The sequence shown here is derived from an EMBL/GenBank/DDBJ whole genome shotgun (WGS) entry which is preliminary data.</text>
</comment>
<dbReference type="InterPro" id="IPR000873">
    <property type="entry name" value="AMP-dep_synth/lig_dom"/>
</dbReference>
<keyword evidence="2 7" id="KW-0436">Ligase</keyword>
<dbReference type="InterPro" id="IPR040097">
    <property type="entry name" value="FAAL/FAAC"/>
</dbReference>
<dbReference type="FunFam" id="3.30.300.30:FF:000016">
    <property type="entry name" value="Fatty-acid-CoA ligase FadD26"/>
    <property type="match status" value="1"/>
</dbReference>
<evidence type="ECO:0000259" key="5">
    <source>
        <dbReference type="Pfam" id="PF00501"/>
    </source>
</evidence>
<sequence length="579" mass="62131">MVETSISNLLCERASLQPNDTAFTFIDYEQDWSGIAESLTWSQLHRRTVNLARRLHDCGSTGDRAVIMAPQGLDYIVAFLGALQAGQIAVPLSVPLGGVSDERVSSVLRDASPAVVLTTSPAAETVAQYVQSESGAPVPSMVEVDLLDLDARPGSGAGSANDRDLAYLQYTSGSTRQPAGVMVSHRNLLANFGQIMSDFCAQHGGVAPPDTTIVSWLPFYHDMGLILGVCAPVLGGIRTVLMSPVSFLQRPARWMQLLAKESHAFSAAPNFAFELAARKTSDEDLAGLDLGEVLVILNGSERVHPATLRRFTDRFARFNLPDDAVRPSYGLAEATVYALSRTPAQPPEIAHFDSEKLATGTAERCESATGTPLVSYGVPRSPTIRVVDPDTRIECAQGTVGEIWVHGDNVAMGYWQKPLETERTFGDRLVGPSAGTPEAPWLRTGDSGFFFDGELFIIGRIKDLLIVYGRNHSPDDIEATVQEITRGRCAAIAVPHKGMEKLVVIVEVKNKAASHGEGADKLAVVEREVTSAVSNSHGVGVADLVVVAPGSIPITTSGKVRRSACAEQYRQGQFARLNA</sequence>
<evidence type="ECO:0000259" key="6">
    <source>
        <dbReference type="Pfam" id="PF23024"/>
    </source>
</evidence>
<dbReference type="FunFam" id="3.40.50.12780:FF:000013">
    <property type="entry name" value="Long-chain-fatty-acid--AMP ligase FadD32"/>
    <property type="match status" value="1"/>
</dbReference>
<evidence type="ECO:0000256" key="3">
    <source>
        <dbReference type="ARBA" id="ARBA00022832"/>
    </source>
</evidence>
<evidence type="ECO:0000256" key="4">
    <source>
        <dbReference type="ARBA" id="ARBA00023098"/>
    </source>
</evidence>
<reference evidence="7 8" key="1">
    <citation type="journal article" date="2019" name="Emerg. Microbes Infect.">
        <title>Comprehensive subspecies identification of 175 nontuberculous mycobacteria species based on 7547 genomic profiles.</title>
        <authorList>
            <person name="Matsumoto Y."/>
            <person name="Kinjo T."/>
            <person name="Motooka D."/>
            <person name="Nabeya D."/>
            <person name="Jung N."/>
            <person name="Uechi K."/>
            <person name="Horii T."/>
            <person name="Iida T."/>
            <person name="Fujita J."/>
            <person name="Nakamura S."/>
        </authorList>
    </citation>
    <scope>NUCLEOTIDE SEQUENCE [LARGE SCALE GENOMIC DNA]</scope>
    <source>
        <strain evidence="7 8">JCM 30726</strain>
    </source>
</reference>
<dbReference type="EMBL" id="BLLA01000001">
    <property type="protein sequence ID" value="GFG95666.1"/>
    <property type="molecule type" value="Genomic_DNA"/>
</dbReference>
<dbReference type="AlphaFoldDB" id="A0A7I9Z456"/>
<dbReference type="GO" id="GO:0071766">
    <property type="term" value="P:Actinobacterium-type cell wall biogenesis"/>
    <property type="evidence" value="ECO:0007669"/>
    <property type="project" value="UniProtKB-ARBA"/>
</dbReference>
<dbReference type="Gene3D" id="3.40.50.12780">
    <property type="entry name" value="N-terminal domain of ligase-like"/>
    <property type="match status" value="1"/>
</dbReference>
<feature type="domain" description="AMP-binding enzyme C-terminal" evidence="6">
    <location>
        <begin position="463"/>
        <end position="574"/>
    </location>
</feature>
<evidence type="ECO:0000256" key="2">
    <source>
        <dbReference type="ARBA" id="ARBA00022598"/>
    </source>
</evidence>
<dbReference type="InterPro" id="IPR045851">
    <property type="entry name" value="AMP-bd_C_sf"/>
</dbReference>
<protein>
    <submittedName>
        <fullName evidence="7">Long-chain-fatty-acid--AMP ligase FadD28</fullName>
    </submittedName>
</protein>
<dbReference type="PANTHER" id="PTHR22754">
    <property type="entry name" value="DISCO-INTERACTING PROTEIN 2 DIP2 -RELATED"/>
    <property type="match status" value="1"/>
</dbReference>
<dbReference type="GO" id="GO:0070566">
    <property type="term" value="F:adenylyltransferase activity"/>
    <property type="evidence" value="ECO:0007669"/>
    <property type="project" value="TreeGrafter"/>
</dbReference>
<dbReference type="Gene3D" id="3.30.300.30">
    <property type="match status" value="1"/>
</dbReference>
<evidence type="ECO:0000256" key="1">
    <source>
        <dbReference type="ARBA" id="ARBA00006432"/>
    </source>
</evidence>
<dbReference type="Proteomes" id="UP000465301">
    <property type="component" value="Unassembled WGS sequence"/>
</dbReference>
<dbReference type="InterPro" id="IPR025110">
    <property type="entry name" value="AMP-bd_C"/>
</dbReference>
<proteinExistence type="inferred from homology"/>
<evidence type="ECO:0000313" key="7">
    <source>
        <dbReference type="EMBL" id="GFG95666.1"/>
    </source>
</evidence>
<dbReference type="Pfam" id="PF00501">
    <property type="entry name" value="AMP-binding"/>
    <property type="match status" value="1"/>
</dbReference>
<dbReference type="CDD" id="cd05931">
    <property type="entry name" value="FAAL"/>
    <property type="match status" value="1"/>
</dbReference>
<comment type="similarity">
    <text evidence="1">Belongs to the ATP-dependent AMP-binding enzyme family.</text>
</comment>